<keyword evidence="5" id="KW-1185">Reference proteome</keyword>
<dbReference type="InterPro" id="IPR016035">
    <property type="entry name" value="Acyl_Trfase/lysoPLipase"/>
</dbReference>
<dbReference type="EMBL" id="PYAX01000013">
    <property type="protein sequence ID" value="PSL52512.1"/>
    <property type="molecule type" value="Genomic_DNA"/>
</dbReference>
<dbReference type="InterPro" id="IPR014043">
    <property type="entry name" value="Acyl_transferase_dom"/>
</dbReference>
<dbReference type="Proteomes" id="UP000241118">
    <property type="component" value="Unassembled WGS sequence"/>
</dbReference>
<dbReference type="PROSITE" id="PS50075">
    <property type="entry name" value="CARRIER"/>
    <property type="match status" value="1"/>
</dbReference>
<dbReference type="Pfam" id="PF00698">
    <property type="entry name" value="Acyl_transf_1"/>
    <property type="match status" value="1"/>
</dbReference>
<dbReference type="OrthoDB" id="4286171at2"/>
<keyword evidence="1" id="KW-0596">Phosphopantetheine</keyword>
<proteinExistence type="predicted"/>
<dbReference type="GO" id="GO:0005886">
    <property type="term" value="C:plasma membrane"/>
    <property type="evidence" value="ECO:0007669"/>
    <property type="project" value="TreeGrafter"/>
</dbReference>
<dbReference type="SUPFAM" id="SSF52151">
    <property type="entry name" value="FabD/lysophospholipase-like"/>
    <property type="match status" value="1"/>
</dbReference>
<sequence length="439" mass="46723">MTSRLAVLLPGQGAYLPGVLADRARHFPRAVEVLETIDAVTAEHGFEPVAPLVLERDAPALDELLAKNSDQLDLAIYAINAAGFEMLSGLGLRPDVLVGHSFGEFAALSAAGAIPVADVARMACIRTEAFRRADPAEGGLLALDVPAWRAEHLVGLLDDPGLRLAIDNGPGQTVVSGPSASLRAAEGVATGLGFRATRLRARYAFHNPVLSLAADIFRDSTADVRVTEPRVPVFSPILGRHVRTVADVQEVITRNMVAPVRFYDALITLFRSGTTAFIEAGARQALTGIVRSSLPPSARAVALLPSRGDVESITAALDEAGFPVSWNPLSAGSGQAESVVREVQASPQATVPSERDSPTARADVLAELANIYADDLGFPVEMLASDIDLEADLGVDSAKQLALFERVRKQYGLSEPPAERRVRATTLEKIAELVEEQRR</sequence>
<gene>
    <name evidence="4" type="ORF">B0I31_113185</name>
</gene>
<evidence type="ECO:0000256" key="1">
    <source>
        <dbReference type="ARBA" id="ARBA00022450"/>
    </source>
</evidence>
<comment type="caution">
    <text evidence="4">The sequence shown here is derived from an EMBL/GenBank/DDBJ whole genome shotgun (WGS) entry which is preliminary data.</text>
</comment>
<dbReference type="SUPFAM" id="SSF55048">
    <property type="entry name" value="Probable ACP-binding domain of malonyl-CoA ACP transacylase"/>
    <property type="match status" value="1"/>
</dbReference>
<dbReference type="AlphaFoldDB" id="A0A2P8I224"/>
<dbReference type="InterPro" id="IPR050091">
    <property type="entry name" value="PKS_NRPS_Biosynth_Enz"/>
</dbReference>
<dbReference type="Pfam" id="PF00550">
    <property type="entry name" value="PP-binding"/>
    <property type="match status" value="1"/>
</dbReference>
<dbReference type="InterPro" id="IPR016036">
    <property type="entry name" value="Malonyl_transacylase_ACP-bd"/>
</dbReference>
<evidence type="ECO:0000313" key="4">
    <source>
        <dbReference type="EMBL" id="PSL52512.1"/>
    </source>
</evidence>
<dbReference type="Gene3D" id="1.10.1200.10">
    <property type="entry name" value="ACP-like"/>
    <property type="match status" value="1"/>
</dbReference>
<dbReference type="Gene3D" id="3.40.366.10">
    <property type="entry name" value="Malonyl-Coenzyme A Acyl Carrier Protein, domain 2"/>
    <property type="match status" value="1"/>
</dbReference>
<dbReference type="InterPro" id="IPR036736">
    <property type="entry name" value="ACP-like_sf"/>
</dbReference>
<dbReference type="SUPFAM" id="SSF47336">
    <property type="entry name" value="ACP-like"/>
    <property type="match status" value="1"/>
</dbReference>
<dbReference type="GO" id="GO:0006633">
    <property type="term" value="P:fatty acid biosynthetic process"/>
    <property type="evidence" value="ECO:0007669"/>
    <property type="project" value="TreeGrafter"/>
</dbReference>
<dbReference type="GO" id="GO:0071770">
    <property type="term" value="P:DIM/DIP cell wall layer assembly"/>
    <property type="evidence" value="ECO:0007669"/>
    <property type="project" value="TreeGrafter"/>
</dbReference>
<evidence type="ECO:0000256" key="2">
    <source>
        <dbReference type="ARBA" id="ARBA00022553"/>
    </source>
</evidence>
<dbReference type="SMART" id="SM00827">
    <property type="entry name" value="PKS_AT"/>
    <property type="match status" value="1"/>
</dbReference>
<organism evidence="4 5">
    <name type="scientific">Saccharothrix carnea</name>
    <dbReference type="NCBI Taxonomy" id="1280637"/>
    <lineage>
        <taxon>Bacteria</taxon>
        <taxon>Bacillati</taxon>
        <taxon>Actinomycetota</taxon>
        <taxon>Actinomycetes</taxon>
        <taxon>Pseudonocardiales</taxon>
        <taxon>Pseudonocardiaceae</taxon>
        <taxon>Saccharothrix</taxon>
    </lineage>
</organism>
<dbReference type="PANTHER" id="PTHR43775:SF37">
    <property type="entry name" value="SI:DKEY-61P9.11"/>
    <property type="match status" value="1"/>
</dbReference>
<evidence type="ECO:0000313" key="5">
    <source>
        <dbReference type="Proteomes" id="UP000241118"/>
    </source>
</evidence>
<evidence type="ECO:0000259" key="3">
    <source>
        <dbReference type="PROSITE" id="PS50075"/>
    </source>
</evidence>
<keyword evidence="4" id="KW-0808">Transferase</keyword>
<feature type="domain" description="Carrier" evidence="3">
    <location>
        <begin position="359"/>
        <end position="438"/>
    </location>
</feature>
<dbReference type="PANTHER" id="PTHR43775">
    <property type="entry name" value="FATTY ACID SYNTHASE"/>
    <property type="match status" value="1"/>
</dbReference>
<keyword evidence="2" id="KW-0597">Phosphoprotein</keyword>
<dbReference type="GO" id="GO:0004312">
    <property type="term" value="F:fatty acid synthase activity"/>
    <property type="evidence" value="ECO:0007669"/>
    <property type="project" value="TreeGrafter"/>
</dbReference>
<accession>A0A2P8I224</accession>
<name>A0A2P8I224_SACCR</name>
<protein>
    <submittedName>
        <fullName evidence="4">[acyl-carrier-protein] S-malonyltransferase</fullName>
    </submittedName>
</protein>
<dbReference type="InterPro" id="IPR001227">
    <property type="entry name" value="Ac_transferase_dom_sf"/>
</dbReference>
<dbReference type="GO" id="GO:0005737">
    <property type="term" value="C:cytoplasm"/>
    <property type="evidence" value="ECO:0007669"/>
    <property type="project" value="TreeGrafter"/>
</dbReference>
<reference evidence="4 5" key="1">
    <citation type="submission" date="2018-03" db="EMBL/GenBank/DDBJ databases">
        <title>Genomic Encyclopedia of Type Strains, Phase III (KMG-III): the genomes of soil and plant-associated and newly described type strains.</title>
        <authorList>
            <person name="Whitman W."/>
        </authorList>
    </citation>
    <scope>NUCLEOTIDE SEQUENCE [LARGE SCALE GENOMIC DNA]</scope>
    <source>
        <strain evidence="4 5">CGMCC 4.7097</strain>
    </source>
</reference>
<dbReference type="InterPro" id="IPR009081">
    <property type="entry name" value="PP-bd_ACP"/>
</dbReference>